<gene>
    <name evidence="2" type="ORF">DNTS_017907</name>
</gene>
<evidence type="ECO:0000256" key="1">
    <source>
        <dbReference type="SAM" id="MobiDB-lite"/>
    </source>
</evidence>
<proteinExistence type="predicted"/>
<evidence type="ECO:0000313" key="3">
    <source>
        <dbReference type="Proteomes" id="UP000316079"/>
    </source>
</evidence>
<name>A0A553MSA8_9TELE</name>
<protein>
    <submittedName>
        <fullName evidence="2">Uncharacterized protein</fullName>
    </submittedName>
</protein>
<reference evidence="2 3" key="1">
    <citation type="journal article" date="2019" name="Sci. Data">
        <title>Hybrid genome assembly and annotation of Danionella translucida.</title>
        <authorList>
            <person name="Kadobianskyi M."/>
            <person name="Schulze L."/>
            <person name="Schuelke M."/>
            <person name="Judkewitz B."/>
        </authorList>
    </citation>
    <scope>NUCLEOTIDE SEQUENCE [LARGE SCALE GENOMIC DNA]</scope>
    <source>
        <strain evidence="2 3">Bolton</strain>
    </source>
</reference>
<dbReference type="EMBL" id="SRMA01027296">
    <property type="protein sequence ID" value="TRY56062.1"/>
    <property type="molecule type" value="Genomic_DNA"/>
</dbReference>
<feature type="compositionally biased region" description="Basic and acidic residues" evidence="1">
    <location>
        <begin position="52"/>
        <end position="63"/>
    </location>
</feature>
<accession>A0A553MSA8</accession>
<sequence length="75" mass="8560">MSASEAFLVSDDPSRGSGIPECFVVSDSYRSLKMQDYYFHMHMQEKKTHVEKSLKEQKWRENDETGLAESAGEGL</sequence>
<dbReference type="AlphaFoldDB" id="A0A553MSA8"/>
<organism evidence="2 3">
    <name type="scientific">Danionella cerebrum</name>
    <dbReference type="NCBI Taxonomy" id="2873325"/>
    <lineage>
        <taxon>Eukaryota</taxon>
        <taxon>Metazoa</taxon>
        <taxon>Chordata</taxon>
        <taxon>Craniata</taxon>
        <taxon>Vertebrata</taxon>
        <taxon>Euteleostomi</taxon>
        <taxon>Actinopterygii</taxon>
        <taxon>Neopterygii</taxon>
        <taxon>Teleostei</taxon>
        <taxon>Ostariophysi</taxon>
        <taxon>Cypriniformes</taxon>
        <taxon>Danionidae</taxon>
        <taxon>Danioninae</taxon>
        <taxon>Danionella</taxon>
    </lineage>
</organism>
<comment type="caution">
    <text evidence="2">The sequence shown here is derived from an EMBL/GenBank/DDBJ whole genome shotgun (WGS) entry which is preliminary data.</text>
</comment>
<feature type="region of interest" description="Disordered" evidence="1">
    <location>
        <begin position="52"/>
        <end position="75"/>
    </location>
</feature>
<dbReference type="Proteomes" id="UP000316079">
    <property type="component" value="Unassembled WGS sequence"/>
</dbReference>
<dbReference type="OrthoDB" id="8959514at2759"/>
<keyword evidence="3" id="KW-1185">Reference proteome</keyword>
<evidence type="ECO:0000313" key="2">
    <source>
        <dbReference type="EMBL" id="TRY56062.1"/>
    </source>
</evidence>
<feature type="non-terminal residue" evidence="2">
    <location>
        <position position="75"/>
    </location>
</feature>